<name>A0ABU0A053_9BACI</name>
<proteinExistence type="predicted"/>
<reference evidence="1 2" key="1">
    <citation type="submission" date="2023-07" db="EMBL/GenBank/DDBJ databases">
        <title>Genomic Encyclopedia of Type Strains, Phase IV (KMG-IV): sequencing the most valuable type-strain genomes for metagenomic binning, comparative biology and taxonomic classification.</title>
        <authorList>
            <person name="Goeker M."/>
        </authorList>
    </citation>
    <scope>NUCLEOTIDE SEQUENCE [LARGE SCALE GENOMIC DNA]</scope>
    <source>
        <strain evidence="1 2">DSM 9768</strain>
    </source>
</reference>
<protein>
    <submittedName>
        <fullName evidence="1">Uncharacterized protein</fullName>
    </submittedName>
</protein>
<evidence type="ECO:0000313" key="1">
    <source>
        <dbReference type="EMBL" id="MDQ0256873.1"/>
    </source>
</evidence>
<organism evidence="1 2">
    <name type="scientific">Evansella vedderi</name>
    <dbReference type="NCBI Taxonomy" id="38282"/>
    <lineage>
        <taxon>Bacteria</taxon>
        <taxon>Bacillati</taxon>
        <taxon>Bacillota</taxon>
        <taxon>Bacilli</taxon>
        <taxon>Bacillales</taxon>
        <taxon>Bacillaceae</taxon>
        <taxon>Evansella</taxon>
    </lineage>
</organism>
<accession>A0ABU0A053</accession>
<keyword evidence="2" id="KW-1185">Reference proteome</keyword>
<gene>
    <name evidence="1" type="ORF">J2S74_004295</name>
</gene>
<evidence type="ECO:0000313" key="2">
    <source>
        <dbReference type="Proteomes" id="UP001230005"/>
    </source>
</evidence>
<dbReference type="Proteomes" id="UP001230005">
    <property type="component" value="Unassembled WGS sequence"/>
</dbReference>
<sequence>MDKTIAGAASGEFVYLRRRRIHNLRQKDRRVTYHVNVILALLRLDKNPVSFLLGKDAIIITLSSDLTP</sequence>
<comment type="caution">
    <text evidence="1">The sequence shown here is derived from an EMBL/GenBank/DDBJ whole genome shotgun (WGS) entry which is preliminary data.</text>
</comment>
<dbReference type="EMBL" id="JAUSUG010000020">
    <property type="protein sequence ID" value="MDQ0256873.1"/>
    <property type="molecule type" value="Genomic_DNA"/>
</dbReference>